<protein>
    <submittedName>
        <fullName evidence="1">Uncharacterized protein</fullName>
    </submittedName>
</protein>
<comment type="caution">
    <text evidence="1">The sequence shown here is derived from an EMBL/GenBank/DDBJ whole genome shotgun (WGS) entry which is preliminary data.</text>
</comment>
<sequence>MLPKNIMHSRSPFLLVDHSVQEAKIFRRLLQVVTVDLSCAHDLGSAVVVPQGLWPESEHYLVCLFTVV</sequence>
<evidence type="ECO:0000313" key="1">
    <source>
        <dbReference type="EMBL" id="KAI0085908.1"/>
    </source>
</evidence>
<dbReference type="EMBL" id="MU274927">
    <property type="protein sequence ID" value="KAI0085908.1"/>
    <property type="molecule type" value="Genomic_DNA"/>
</dbReference>
<keyword evidence="2" id="KW-1185">Reference proteome</keyword>
<organism evidence="1 2">
    <name type="scientific">Irpex rosettiformis</name>
    <dbReference type="NCBI Taxonomy" id="378272"/>
    <lineage>
        <taxon>Eukaryota</taxon>
        <taxon>Fungi</taxon>
        <taxon>Dikarya</taxon>
        <taxon>Basidiomycota</taxon>
        <taxon>Agaricomycotina</taxon>
        <taxon>Agaricomycetes</taxon>
        <taxon>Polyporales</taxon>
        <taxon>Irpicaceae</taxon>
        <taxon>Irpex</taxon>
    </lineage>
</organism>
<dbReference type="Proteomes" id="UP001055072">
    <property type="component" value="Unassembled WGS sequence"/>
</dbReference>
<gene>
    <name evidence="1" type="ORF">BDY19DRAFT_963606</name>
</gene>
<reference evidence="1" key="1">
    <citation type="journal article" date="2021" name="Environ. Microbiol.">
        <title>Gene family expansions and transcriptome signatures uncover fungal adaptations to wood decay.</title>
        <authorList>
            <person name="Hage H."/>
            <person name="Miyauchi S."/>
            <person name="Viragh M."/>
            <person name="Drula E."/>
            <person name="Min B."/>
            <person name="Chaduli D."/>
            <person name="Navarro D."/>
            <person name="Favel A."/>
            <person name="Norest M."/>
            <person name="Lesage-Meessen L."/>
            <person name="Balint B."/>
            <person name="Merenyi Z."/>
            <person name="de Eugenio L."/>
            <person name="Morin E."/>
            <person name="Martinez A.T."/>
            <person name="Baldrian P."/>
            <person name="Stursova M."/>
            <person name="Martinez M.J."/>
            <person name="Novotny C."/>
            <person name="Magnuson J.K."/>
            <person name="Spatafora J.W."/>
            <person name="Maurice S."/>
            <person name="Pangilinan J."/>
            <person name="Andreopoulos W."/>
            <person name="LaButti K."/>
            <person name="Hundley H."/>
            <person name="Na H."/>
            <person name="Kuo A."/>
            <person name="Barry K."/>
            <person name="Lipzen A."/>
            <person name="Henrissat B."/>
            <person name="Riley R."/>
            <person name="Ahrendt S."/>
            <person name="Nagy L.G."/>
            <person name="Grigoriev I.V."/>
            <person name="Martin F."/>
            <person name="Rosso M.N."/>
        </authorList>
    </citation>
    <scope>NUCLEOTIDE SEQUENCE</scope>
    <source>
        <strain evidence="1">CBS 384.51</strain>
    </source>
</reference>
<accession>A0ACB8TV44</accession>
<name>A0ACB8TV44_9APHY</name>
<proteinExistence type="predicted"/>
<evidence type="ECO:0000313" key="2">
    <source>
        <dbReference type="Proteomes" id="UP001055072"/>
    </source>
</evidence>